<accession>A0A1C9U2Y6</accession>
<keyword evidence="4" id="KW-0346">Stress response</keyword>
<dbReference type="InterPro" id="IPR013126">
    <property type="entry name" value="Hsp_70_fam"/>
</dbReference>
<dbReference type="PANTHER" id="PTHR14187">
    <property type="entry name" value="ALPHA KINASE/ELONGATION FACTOR 2 KINASE"/>
    <property type="match status" value="1"/>
</dbReference>
<evidence type="ECO:0000256" key="3">
    <source>
        <dbReference type="ARBA" id="ARBA00022840"/>
    </source>
</evidence>
<proteinExistence type="evidence at transcript level"/>
<reference evidence="4" key="1">
    <citation type="journal article" date="2016" name="Fish Shellfish Immunol.">
        <title>Hsp70 gene expansions in the scallop (Patinopecten yessoensis) genome and their expression regulation after exposure to the toxic dinoflagellate Alexandrium catenella.</title>
        <authorList>
            <person name="Cheng J."/>
            <person name="Xun X."/>
            <person name="Kong Y."/>
            <person name="Wang S."/>
            <person name="Yang Z."/>
            <person name="Li Y."/>
            <person name="Kong D."/>
            <person name="Wang S."/>
            <person name="Zhang L."/>
            <person name="Hu X."/>
            <person name="Bao Z."/>
        </authorList>
    </citation>
    <scope>NUCLEOTIDE SEQUENCE</scope>
    <source>
        <strain evidence="4">PYE.7521.26.HSPA12</strain>
    </source>
</reference>
<keyword evidence="6" id="KW-1185">Reference proteome</keyword>
<dbReference type="SUPFAM" id="SSF53067">
    <property type="entry name" value="Actin-like ATPase domain"/>
    <property type="match status" value="2"/>
</dbReference>
<dbReference type="EMBL" id="NEDP02003762">
    <property type="protein sequence ID" value="OWF47860.1"/>
    <property type="molecule type" value="Genomic_DNA"/>
</dbReference>
<sequence length="480" mass="53100">MLRTSDGKEMSAIKVISAVIGYLKGHLMETIKTQGVDVSESDIRWVVTVPTIWSDAAKQMMREAVERTGIARNQLILALEPEAASMLCKNLPEVLLLYEHCTDKVDTFRSGAKYMVFDAGGGTIDITVHEVLKGGFLKEIYAANGGDWGGTKVDEAFEEFMESIVGKAAFQHFKDNDIPSAIDLQRYFEVKKKTFTGEDIGTKTTLIVPCSLLKSFRKYNRGKQIADAIEVYHCSTDVEWKRDKVRLSQKKTLTLFEQSFKHITEHVCEILSKPEVKDCEAILMVGGYSECSLLQDAIRTIAGGIRLIVPSDANLAVLKGAVINGHCPDTVSERICKYTYGTDSRKRFKEGVHRKDYRVIDESGEICCKNSFSSLVKKGTHINIGTSSFTDTFSVATLGQTGMCFGLYASTSVDPLYITDASCQKIGAITLDMPDTSLGLDRGARVTMYFGGSEVELKAVDKHTGNEIRACFDLLVKRND</sequence>
<keyword evidence="2" id="KW-0547">Nucleotide-binding</keyword>
<evidence type="ECO:0000313" key="6">
    <source>
        <dbReference type="Proteomes" id="UP000242188"/>
    </source>
</evidence>
<dbReference type="InterPro" id="IPR043129">
    <property type="entry name" value="ATPase_NBD"/>
</dbReference>
<evidence type="ECO:0000313" key="4">
    <source>
        <dbReference type="EMBL" id="AOR17357.1"/>
    </source>
</evidence>
<dbReference type="Pfam" id="PF00012">
    <property type="entry name" value="HSP70"/>
    <property type="match status" value="1"/>
</dbReference>
<dbReference type="GO" id="GO:0140662">
    <property type="term" value="F:ATP-dependent protein folding chaperone"/>
    <property type="evidence" value="ECO:0007669"/>
    <property type="project" value="InterPro"/>
</dbReference>
<dbReference type="CDD" id="cd10229">
    <property type="entry name" value="ASKHA_NBD_HSP70_HSPA12"/>
    <property type="match status" value="1"/>
</dbReference>
<evidence type="ECO:0000313" key="5">
    <source>
        <dbReference type="EMBL" id="OWF47860.1"/>
    </source>
</evidence>
<dbReference type="PANTHER" id="PTHR14187:SF5">
    <property type="entry name" value="HEAT SHOCK 70 KDA PROTEIN 12A"/>
    <property type="match status" value="1"/>
</dbReference>
<name>A0A1C9U2Y6_MIZYE</name>
<dbReference type="GO" id="GO:0005524">
    <property type="term" value="F:ATP binding"/>
    <property type="evidence" value="ECO:0007669"/>
    <property type="project" value="UniProtKB-KW"/>
</dbReference>
<evidence type="ECO:0000256" key="2">
    <source>
        <dbReference type="ARBA" id="ARBA00022741"/>
    </source>
</evidence>
<gene>
    <name evidence="5" type="ORF">KP79_PYT22827</name>
</gene>
<comment type="similarity">
    <text evidence="1">Belongs to the heat shock protein 70 family.</text>
</comment>
<dbReference type="OrthoDB" id="6127299at2759"/>
<dbReference type="AlphaFoldDB" id="A0A1C9U2Y6"/>
<dbReference type="STRING" id="6573.A0A1C9U2Y6"/>
<dbReference type="Proteomes" id="UP000242188">
    <property type="component" value="Unassembled WGS sequence"/>
</dbReference>
<dbReference type="EMBL" id="KX085100">
    <property type="protein sequence ID" value="AOR17357.1"/>
    <property type="molecule type" value="mRNA"/>
</dbReference>
<organism evidence="4">
    <name type="scientific">Mizuhopecten yessoensis</name>
    <name type="common">Japanese scallop</name>
    <name type="synonym">Patinopecten yessoensis</name>
    <dbReference type="NCBI Taxonomy" id="6573"/>
    <lineage>
        <taxon>Eukaryota</taxon>
        <taxon>Metazoa</taxon>
        <taxon>Spiralia</taxon>
        <taxon>Lophotrochozoa</taxon>
        <taxon>Mollusca</taxon>
        <taxon>Bivalvia</taxon>
        <taxon>Autobranchia</taxon>
        <taxon>Pteriomorphia</taxon>
        <taxon>Pectinida</taxon>
        <taxon>Pectinoidea</taxon>
        <taxon>Pectinidae</taxon>
        <taxon>Mizuhopecten</taxon>
    </lineage>
</organism>
<keyword evidence="3" id="KW-0067">ATP-binding</keyword>
<protein>
    <submittedName>
        <fullName evidence="4 5">Heat shock 70 kDa protein</fullName>
    </submittedName>
</protein>
<evidence type="ECO:0000256" key="1">
    <source>
        <dbReference type="ARBA" id="ARBA00007381"/>
    </source>
</evidence>
<dbReference type="Gene3D" id="3.30.420.40">
    <property type="match status" value="2"/>
</dbReference>
<reference evidence="5 6" key="2">
    <citation type="journal article" date="2017" name="Nat. Ecol. Evol.">
        <title>Scallop genome provides insights into evolution of bilaterian karyotype and development.</title>
        <authorList>
            <person name="Wang S."/>
            <person name="Zhang J."/>
            <person name="Jiao W."/>
            <person name="Li J."/>
            <person name="Xun X."/>
            <person name="Sun Y."/>
            <person name="Guo X."/>
            <person name="Huan P."/>
            <person name="Dong B."/>
            <person name="Zhang L."/>
            <person name="Hu X."/>
            <person name="Sun X."/>
            <person name="Wang J."/>
            <person name="Zhao C."/>
            <person name="Wang Y."/>
            <person name="Wang D."/>
            <person name="Huang X."/>
            <person name="Wang R."/>
            <person name="Lv J."/>
            <person name="Li Y."/>
            <person name="Zhang Z."/>
            <person name="Liu B."/>
            <person name="Lu W."/>
            <person name="Hui Y."/>
            <person name="Liang J."/>
            <person name="Zhou Z."/>
            <person name="Hou R."/>
            <person name="Li X."/>
            <person name="Liu Y."/>
            <person name="Li H."/>
            <person name="Ning X."/>
            <person name="Lin Y."/>
            <person name="Zhao L."/>
            <person name="Xing Q."/>
            <person name="Dou J."/>
            <person name="Li Y."/>
            <person name="Mao J."/>
            <person name="Guo H."/>
            <person name="Dou H."/>
            <person name="Li T."/>
            <person name="Mu C."/>
            <person name="Jiang W."/>
            <person name="Fu Q."/>
            <person name="Fu X."/>
            <person name="Miao Y."/>
            <person name="Liu J."/>
            <person name="Yu Q."/>
            <person name="Li R."/>
            <person name="Liao H."/>
            <person name="Li X."/>
            <person name="Kong Y."/>
            <person name="Jiang Z."/>
            <person name="Chourrout D."/>
            <person name="Li R."/>
            <person name="Bao Z."/>
        </authorList>
    </citation>
    <scope>NUCLEOTIDE SEQUENCE [LARGE SCALE GENOMIC DNA]</scope>
    <source>
        <strain evidence="5 6">PY_sf001</strain>
    </source>
</reference>